<keyword evidence="3" id="KW-1133">Transmembrane helix</keyword>
<keyword evidence="2" id="KW-0812">Transmembrane</keyword>
<dbReference type="FunFam" id="1.20.1560.10:FF:000025">
    <property type="entry name" value="ABC transporter B family member 9"/>
    <property type="match status" value="1"/>
</dbReference>
<dbReference type="EMBL" id="DF973626">
    <property type="protein sequence ID" value="GAU36349.1"/>
    <property type="molecule type" value="Genomic_DNA"/>
</dbReference>
<evidence type="ECO:0000259" key="6">
    <source>
        <dbReference type="Pfam" id="PF00005"/>
    </source>
</evidence>
<dbReference type="PANTHER" id="PTHR43394">
    <property type="entry name" value="ATP-DEPENDENT PERMEASE MDL1, MITOCHONDRIAL"/>
    <property type="match status" value="1"/>
</dbReference>
<dbReference type="AlphaFoldDB" id="A0A2Z6NXW4"/>
<evidence type="ECO:0000256" key="1">
    <source>
        <dbReference type="ARBA" id="ARBA00004141"/>
    </source>
</evidence>
<keyword evidence="8" id="KW-1185">Reference proteome</keyword>
<evidence type="ECO:0000256" key="4">
    <source>
        <dbReference type="ARBA" id="ARBA00023136"/>
    </source>
</evidence>
<evidence type="ECO:0000313" key="7">
    <source>
        <dbReference type="EMBL" id="GAU36349.1"/>
    </source>
</evidence>
<evidence type="ECO:0000313" key="8">
    <source>
        <dbReference type="Proteomes" id="UP000242715"/>
    </source>
</evidence>
<dbReference type="Proteomes" id="UP000242715">
    <property type="component" value="Unassembled WGS sequence"/>
</dbReference>
<dbReference type="PANTHER" id="PTHR43394:SF18">
    <property type="entry name" value="ABC TRANSPORTER B FAMILY MEMBER 11-LIKE"/>
    <property type="match status" value="1"/>
</dbReference>
<dbReference type="InterPro" id="IPR003439">
    <property type="entry name" value="ABC_transporter-like_ATP-bd"/>
</dbReference>
<dbReference type="SUPFAM" id="SSF52540">
    <property type="entry name" value="P-loop containing nucleoside triphosphate hydrolases"/>
    <property type="match status" value="1"/>
</dbReference>
<name>A0A2Z6NXW4_TRISU</name>
<dbReference type="InterPro" id="IPR039421">
    <property type="entry name" value="Type_1_exporter"/>
</dbReference>
<dbReference type="OrthoDB" id="6500128at2759"/>
<dbReference type="Pfam" id="PF00005">
    <property type="entry name" value="ABC_tran"/>
    <property type="match status" value="1"/>
</dbReference>
<evidence type="ECO:0000256" key="2">
    <source>
        <dbReference type="ARBA" id="ARBA00022692"/>
    </source>
</evidence>
<protein>
    <recommendedName>
        <fullName evidence="6">ABC transporter domain-containing protein</fullName>
    </recommendedName>
</protein>
<dbReference type="GO" id="GO:0016887">
    <property type="term" value="F:ATP hydrolysis activity"/>
    <property type="evidence" value="ECO:0007669"/>
    <property type="project" value="InterPro"/>
</dbReference>
<accession>A0A2Z6NXW4</accession>
<dbReference type="InterPro" id="IPR036640">
    <property type="entry name" value="ABC1_TM_sf"/>
</dbReference>
<dbReference type="GO" id="GO:0005524">
    <property type="term" value="F:ATP binding"/>
    <property type="evidence" value="ECO:0007669"/>
    <property type="project" value="InterPro"/>
</dbReference>
<dbReference type="GO" id="GO:0015421">
    <property type="term" value="F:ABC-type oligopeptide transporter activity"/>
    <property type="evidence" value="ECO:0007669"/>
    <property type="project" value="TreeGrafter"/>
</dbReference>
<organism evidence="7 8">
    <name type="scientific">Trifolium subterraneum</name>
    <name type="common">Subterranean clover</name>
    <dbReference type="NCBI Taxonomy" id="3900"/>
    <lineage>
        <taxon>Eukaryota</taxon>
        <taxon>Viridiplantae</taxon>
        <taxon>Streptophyta</taxon>
        <taxon>Embryophyta</taxon>
        <taxon>Tracheophyta</taxon>
        <taxon>Spermatophyta</taxon>
        <taxon>Magnoliopsida</taxon>
        <taxon>eudicotyledons</taxon>
        <taxon>Gunneridae</taxon>
        <taxon>Pentapetalae</taxon>
        <taxon>rosids</taxon>
        <taxon>fabids</taxon>
        <taxon>Fabales</taxon>
        <taxon>Fabaceae</taxon>
        <taxon>Papilionoideae</taxon>
        <taxon>50 kb inversion clade</taxon>
        <taxon>NPAAA clade</taxon>
        <taxon>Hologalegina</taxon>
        <taxon>IRL clade</taxon>
        <taxon>Trifolieae</taxon>
        <taxon>Trifolium</taxon>
    </lineage>
</organism>
<keyword evidence="4" id="KW-0472">Membrane</keyword>
<feature type="region of interest" description="Disordered" evidence="5">
    <location>
        <begin position="36"/>
        <end position="69"/>
    </location>
</feature>
<dbReference type="Gene3D" id="3.40.50.300">
    <property type="entry name" value="P-loop containing nucleotide triphosphate hydrolases"/>
    <property type="match status" value="1"/>
</dbReference>
<gene>
    <name evidence="7" type="ORF">TSUD_321880</name>
</gene>
<feature type="domain" description="ABC transporter" evidence="6">
    <location>
        <begin position="275"/>
        <end position="305"/>
    </location>
</feature>
<sequence>MGDQPITRVDIEGFTASLIALAAQITMLSNGLNNNINDNNNDNRNDKNNDDNNQNNNNRNNRGGEPIPVIRVRNNKHTRDTDLEYYERRYYKKLKDDYYEFKISDSIYRCPFCNNKDYSLTGLLRYASRMAGNSRKTIKDIAKHSVLITYIERYLNIQVDETFNIINNDTTEINDPSVAGTNRIIEDLSSSEVEETDVFVASTMSAIGISQSSSFAPDSSKAKSATASIFGMIDKTSKIDPTDESGTTLDGVKGEVELHHVSFEYPSRPDIQIFQDLNLNIHSGKTVALVGESGSGKSTVTALLQRF</sequence>
<reference evidence="8" key="1">
    <citation type="journal article" date="2017" name="Front. Plant Sci.">
        <title>Climate Clever Clovers: New Paradigm to Reduce the Environmental Footprint of Ruminants by Breeding Low Methanogenic Forages Utilizing Haplotype Variation.</title>
        <authorList>
            <person name="Kaur P."/>
            <person name="Appels R."/>
            <person name="Bayer P.E."/>
            <person name="Keeble-Gagnere G."/>
            <person name="Wang J."/>
            <person name="Hirakawa H."/>
            <person name="Shirasawa K."/>
            <person name="Vercoe P."/>
            <person name="Stefanova K."/>
            <person name="Durmic Z."/>
            <person name="Nichols P."/>
            <person name="Revell C."/>
            <person name="Isobe S.N."/>
            <person name="Edwards D."/>
            <person name="Erskine W."/>
        </authorList>
    </citation>
    <scope>NUCLEOTIDE SEQUENCE [LARGE SCALE GENOMIC DNA]</scope>
    <source>
        <strain evidence="8">cv. Daliak</strain>
    </source>
</reference>
<dbReference type="GO" id="GO:0090374">
    <property type="term" value="P:oligopeptide export from mitochondrion"/>
    <property type="evidence" value="ECO:0007669"/>
    <property type="project" value="TreeGrafter"/>
</dbReference>
<dbReference type="GO" id="GO:0005743">
    <property type="term" value="C:mitochondrial inner membrane"/>
    <property type="evidence" value="ECO:0007669"/>
    <property type="project" value="TreeGrafter"/>
</dbReference>
<evidence type="ECO:0000256" key="5">
    <source>
        <dbReference type="SAM" id="MobiDB-lite"/>
    </source>
</evidence>
<dbReference type="Gene3D" id="1.20.1560.10">
    <property type="entry name" value="ABC transporter type 1, transmembrane domain"/>
    <property type="match status" value="1"/>
</dbReference>
<proteinExistence type="predicted"/>
<dbReference type="InterPro" id="IPR027417">
    <property type="entry name" value="P-loop_NTPase"/>
</dbReference>
<feature type="compositionally biased region" description="Basic and acidic residues" evidence="5">
    <location>
        <begin position="41"/>
        <end position="50"/>
    </location>
</feature>
<comment type="subcellular location">
    <subcellularLocation>
        <location evidence="1">Membrane</location>
        <topology evidence="1">Multi-pass membrane protein</topology>
    </subcellularLocation>
</comment>
<evidence type="ECO:0000256" key="3">
    <source>
        <dbReference type="ARBA" id="ARBA00022989"/>
    </source>
</evidence>
<feature type="compositionally biased region" description="Low complexity" evidence="5">
    <location>
        <begin position="51"/>
        <end position="61"/>
    </location>
</feature>